<evidence type="ECO:0000256" key="8">
    <source>
        <dbReference type="ARBA" id="ARBA00022833"/>
    </source>
</evidence>
<keyword evidence="10" id="KW-0482">Metalloprotease</keyword>
<evidence type="ECO:0000256" key="5">
    <source>
        <dbReference type="ARBA" id="ARBA00022692"/>
    </source>
</evidence>
<accession>A0A2T0B151</accession>
<keyword evidence="15" id="KW-1185">Reference proteome</keyword>
<dbReference type="Pfam" id="PF02163">
    <property type="entry name" value="Peptidase_M50"/>
    <property type="match status" value="2"/>
</dbReference>
<keyword evidence="5 12" id="KW-0812">Transmembrane</keyword>
<sequence>MIKLNRYFIPYILVLMFIGFKGKLLISFIIVFFHELIHYLAARHLGFTGFDIEILPIGTVLILKDIDEATPMEDLMISLSAPIVNLLLAAIFYKFHMKYPIDLYYLLFQCNFVIGIFNLIPAYPLDGGRILRDLINFRCIYKIANKITVYISIGIGSLLIFYYLFLFFAGVTSINLGIISVFIIVSSLKERKRIVYLIMGDIIKKKYKFKKRGYIENKSISVFYKKDLISVLSIVEKNKYNIFFILDDEMKVMDIIYEEEIIEALKLYGNITLEELMKAEDENHI</sequence>
<dbReference type="Proteomes" id="UP000239706">
    <property type="component" value="Unassembled WGS sequence"/>
</dbReference>
<evidence type="ECO:0000256" key="2">
    <source>
        <dbReference type="ARBA" id="ARBA00004141"/>
    </source>
</evidence>
<feature type="transmembrane region" description="Helical" evidence="12">
    <location>
        <begin position="147"/>
        <end position="165"/>
    </location>
</feature>
<protein>
    <submittedName>
        <fullName evidence="14">Peptidase family M50</fullName>
    </submittedName>
</protein>
<dbReference type="GO" id="GO:0008237">
    <property type="term" value="F:metallopeptidase activity"/>
    <property type="evidence" value="ECO:0007669"/>
    <property type="project" value="UniProtKB-KW"/>
</dbReference>
<dbReference type="RefSeq" id="WP_106064505.1">
    <property type="nucleotide sequence ID" value="NZ_PVXO01000066.1"/>
</dbReference>
<dbReference type="GO" id="GO:0046872">
    <property type="term" value="F:metal ion binding"/>
    <property type="evidence" value="ECO:0007669"/>
    <property type="project" value="UniProtKB-KW"/>
</dbReference>
<gene>
    <name evidence="14" type="ORF">CLLI_24670</name>
</gene>
<dbReference type="InterPro" id="IPR008915">
    <property type="entry name" value="Peptidase_M50"/>
</dbReference>
<keyword evidence="9 12" id="KW-1133">Transmembrane helix</keyword>
<evidence type="ECO:0000256" key="9">
    <source>
        <dbReference type="ARBA" id="ARBA00022989"/>
    </source>
</evidence>
<evidence type="ECO:0000256" key="7">
    <source>
        <dbReference type="ARBA" id="ARBA00022801"/>
    </source>
</evidence>
<dbReference type="PANTHER" id="PTHR39188:SF3">
    <property type="entry name" value="STAGE IV SPORULATION PROTEIN FB"/>
    <property type="match status" value="1"/>
</dbReference>
<dbReference type="OrthoDB" id="166377at2"/>
<keyword evidence="7" id="KW-0378">Hydrolase</keyword>
<evidence type="ECO:0000256" key="12">
    <source>
        <dbReference type="SAM" id="Phobius"/>
    </source>
</evidence>
<evidence type="ECO:0000313" key="14">
    <source>
        <dbReference type="EMBL" id="PRR77296.1"/>
    </source>
</evidence>
<dbReference type="PANTHER" id="PTHR39188">
    <property type="entry name" value="MEMBRANE-ASSOCIATED ZINC METALLOPROTEASE M50B"/>
    <property type="match status" value="1"/>
</dbReference>
<evidence type="ECO:0000256" key="4">
    <source>
        <dbReference type="ARBA" id="ARBA00022670"/>
    </source>
</evidence>
<feature type="transmembrane region" description="Helical" evidence="12">
    <location>
        <begin position="105"/>
        <end position="126"/>
    </location>
</feature>
<feature type="transmembrane region" description="Helical" evidence="12">
    <location>
        <begin position="45"/>
        <end position="63"/>
    </location>
</feature>
<feature type="transmembrane region" description="Helical" evidence="12">
    <location>
        <begin position="12"/>
        <end position="33"/>
    </location>
</feature>
<evidence type="ECO:0000256" key="6">
    <source>
        <dbReference type="ARBA" id="ARBA00022723"/>
    </source>
</evidence>
<dbReference type="GO" id="GO:0006508">
    <property type="term" value="P:proteolysis"/>
    <property type="evidence" value="ECO:0007669"/>
    <property type="project" value="UniProtKB-KW"/>
</dbReference>
<dbReference type="GO" id="GO:0016020">
    <property type="term" value="C:membrane"/>
    <property type="evidence" value="ECO:0007669"/>
    <property type="project" value="UniProtKB-SubCell"/>
</dbReference>
<feature type="transmembrane region" description="Helical" evidence="12">
    <location>
        <begin position="75"/>
        <end position="93"/>
    </location>
</feature>
<evidence type="ECO:0000259" key="13">
    <source>
        <dbReference type="Pfam" id="PF02163"/>
    </source>
</evidence>
<comment type="cofactor">
    <cofactor evidence="1">
        <name>Zn(2+)</name>
        <dbReference type="ChEBI" id="CHEBI:29105"/>
    </cofactor>
</comment>
<feature type="domain" description="Peptidase M50" evidence="13">
    <location>
        <begin position="101"/>
        <end position="154"/>
    </location>
</feature>
<comment type="caution">
    <text evidence="14">The sequence shown here is derived from an EMBL/GenBank/DDBJ whole genome shotgun (WGS) entry which is preliminary data.</text>
</comment>
<comment type="subcellular location">
    <subcellularLocation>
        <location evidence="2">Membrane</location>
        <topology evidence="2">Multi-pass membrane protein</topology>
    </subcellularLocation>
</comment>
<feature type="transmembrane region" description="Helical" evidence="12">
    <location>
        <begin position="171"/>
        <end position="188"/>
    </location>
</feature>
<evidence type="ECO:0000313" key="15">
    <source>
        <dbReference type="Proteomes" id="UP000239706"/>
    </source>
</evidence>
<proteinExistence type="inferred from homology"/>
<evidence type="ECO:0000256" key="10">
    <source>
        <dbReference type="ARBA" id="ARBA00023049"/>
    </source>
</evidence>
<dbReference type="CDD" id="cd06161">
    <property type="entry name" value="S2P-M50_SpoIVFB"/>
    <property type="match status" value="1"/>
</dbReference>
<comment type="similarity">
    <text evidence="3">Belongs to the peptidase M50B family.</text>
</comment>
<keyword evidence="6" id="KW-0479">Metal-binding</keyword>
<keyword evidence="4" id="KW-0645">Protease</keyword>
<dbReference type="AlphaFoldDB" id="A0A2T0B151"/>
<keyword evidence="8" id="KW-0862">Zinc</keyword>
<dbReference type="EMBL" id="PVXO01000066">
    <property type="protein sequence ID" value="PRR77296.1"/>
    <property type="molecule type" value="Genomic_DNA"/>
</dbReference>
<keyword evidence="11 12" id="KW-0472">Membrane</keyword>
<feature type="domain" description="Peptidase M50" evidence="13">
    <location>
        <begin position="27"/>
        <end position="94"/>
    </location>
</feature>
<organism evidence="14 15">
    <name type="scientific">Clostridium liquoris</name>
    <dbReference type="NCBI Taxonomy" id="1289519"/>
    <lineage>
        <taxon>Bacteria</taxon>
        <taxon>Bacillati</taxon>
        <taxon>Bacillota</taxon>
        <taxon>Clostridia</taxon>
        <taxon>Eubacteriales</taxon>
        <taxon>Clostridiaceae</taxon>
        <taxon>Clostridium</taxon>
    </lineage>
</organism>
<evidence type="ECO:0000256" key="11">
    <source>
        <dbReference type="ARBA" id="ARBA00023136"/>
    </source>
</evidence>
<evidence type="ECO:0000256" key="1">
    <source>
        <dbReference type="ARBA" id="ARBA00001947"/>
    </source>
</evidence>
<reference evidence="14 15" key="1">
    <citation type="submission" date="2018-03" db="EMBL/GenBank/DDBJ databases">
        <title>Genome sequence of Clostridium liquoris DSM 100320.</title>
        <authorList>
            <person name="Poehlein A."/>
            <person name="Daniel R."/>
        </authorList>
    </citation>
    <scope>NUCLEOTIDE SEQUENCE [LARGE SCALE GENOMIC DNA]</scope>
    <source>
        <strain evidence="14 15">DSM 100320</strain>
    </source>
</reference>
<name>A0A2T0B151_9CLOT</name>
<evidence type="ECO:0000256" key="3">
    <source>
        <dbReference type="ARBA" id="ARBA00007931"/>
    </source>
</evidence>